<dbReference type="SUPFAM" id="SSF52540">
    <property type="entry name" value="P-loop containing nucleoside triphosphate hydrolases"/>
    <property type="match status" value="1"/>
</dbReference>
<evidence type="ECO:0000256" key="3">
    <source>
        <dbReference type="ARBA" id="ARBA00022692"/>
    </source>
</evidence>
<evidence type="ECO:0000256" key="4">
    <source>
        <dbReference type="ARBA" id="ARBA00022989"/>
    </source>
</evidence>
<evidence type="ECO:0000256" key="5">
    <source>
        <dbReference type="ARBA" id="ARBA00023136"/>
    </source>
</evidence>
<dbReference type="AlphaFoldDB" id="A0A0F3QEZ8"/>
<comment type="caution">
    <text evidence="8">The sequence shown here is derived from an EMBL/GenBank/DDBJ whole genome shotgun (WGS) entry which is preliminary data.</text>
</comment>
<dbReference type="EMBL" id="LAOJ01000002">
    <property type="protein sequence ID" value="KJV91140.1"/>
    <property type="molecule type" value="Genomic_DNA"/>
</dbReference>
<evidence type="ECO:0000256" key="2">
    <source>
        <dbReference type="ARBA" id="ARBA00022475"/>
    </source>
</evidence>
<dbReference type="Gene3D" id="3.40.50.300">
    <property type="entry name" value="P-loop containing nucleotide triphosphate hydrolases"/>
    <property type="match status" value="2"/>
</dbReference>
<protein>
    <submittedName>
        <fullName evidence="8">Type IV secretory system Conjugative DNA transfer family protein</fullName>
    </submittedName>
</protein>
<proteinExistence type="predicted"/>
<feature type="transmembrane region" description="Helical" evidence="6">
    <location>
        <begin position="39"/>
        <end position="60"/>
    </location>
</feature>
<feature type="domain" description="Type IV secretion system coupling protein TraD DNA-binding" evidence="7">
    <location>
        <begin position="95"/>
        <end position="343"/>
    </location>
</feature>
<dbReference type="Pfam" id="PF10412">
    <property type="entry name" value="TrwB_AAD_bind"/>
    <property type="match status" value="1"/>
</dbReference>
<reference evidence="8 9" key="1">
    <citation type="submission" date="2015-02" db="EMBL/GenBank/DDBJ databases">
        <title>Genome Sequencing of Rickettsiales.</title>
        <authorList>
            <person name="Daugherty S.C."/>
            <person name="Su Q."/>
            <person name="Abolude K."/>
            <person name="Beier-Sexton M."/>
            <person name="Carlyon J.A."/>
            <person name="Carter R."/>
            <person name="Day N.P."/>
            <person name="Dumler S.J."/>
            <person name="Dyachenko V."/>
            <person name="Godinez A."/>
            <person name="Kurtti T.J."/>
            <person name="Lichay M."/>
            <person name="Mullins K.E."/>
            <person name="Ott S."/>
            <person name="Pappas-Brown V."/>
            <person name="Paris D.H."/>
            <person name="Patel P."/>
            <person name="Richards A.L."/>
            <person name="Sadzewicz L."/>
            <person name="Sears K."/>
            <person name="Seidman D."/>
            <person name="Sengamalay N."/>
            <person name="Stenos J."/>
            <person name="Tallon L.J."/>
            <person name="Vincent G."/>
            <person name="Fraser C.M."/>
            <person name="Munderloh U."/>
            <person name="Dunning-Hotopp J.C."/>
        </authorList>
    </citation>
    <scope>NUCLEOTIDE SEQUENCE [LARGE SCALE GENOMIC DNA]</scope>
    <source>
        <strain evidence="8 9">RML Mogi</strain>
    </source>
</reference>
<keyword evidence="2" id="KW-1003">Cell membrane</keyword>
<dbReference type="GO" id="GO:0005886">
    <property type="term" value="C:plasma membrane"/>
    <property type="evidence" value="ECO:0007669"/>
    <property type="project" value="UniProtKB-SubCell"/>
</dbReference>
<name>A0A0F3QEZ8_RICBE</name>
<dbReference type="InterPro" id="IPR027417">
    <property type="entry name" value="P-loop_NTPase"/>
</dbReference>
<gene>
    <name evidence="8" type="ORF">RBEMOGI_1627</name>
</gene>
<dbReference type="PANTHER" id="PTHR37937:SF1">
    <property type="entry name" value="CONJUGATIVE TRANSFER: DNA TRANSPORT"/>
    <property type="match status" value="1"/>
</dbReference>
<keyword evidence="5 6" id="KW-0472">Membrane</keyword>
<evidence type="ECO:0000313" key="9">
    <source>
        <dbReference type="Proteomes" id="UP000033689"/>
    </source>
</evidence>
<dbReference type="Proteomes" id="UP000033689">
    <property type="component" value="Unassembled WGS sequence"/>
</dbReference>
<accession>A0A0F3QEZ8</accession>
<dbReference type="InterPro" id="IPR051539">
    <property type="entry name" value="T4SS-coupling_protein"/>
</dbReference>
<dbReference type="InterPro" id="IPR019476">
    <property type="entry name" value="T4SS_TraD_DNA-bd"/>
</dbReference>
<dbReference type="RefSeq" id="WP_052692923.1">
    <property type="nucleotide sequence ID" value="NZ_LAOJ01000002.1"/>
</dbReference>
<evidence type="ECO:0000256" key="1">
    <source>
        <dbReference type="ARBA" id="ARBA00004651"/>
    </source>
</evidence>
<evidence type="ECO:0000256" key="6">
    <source>
        <dbReference type="SAM" id="Phobius"/>
    </source>
</evidence>
<evidence type="ECO:0000259" key="7">
    <source>
        <dbReference type="Pfam" id="PF10412"/>
    </source>
</evidence>
<sequence length="353" mass="39626">MKGQEWIYRSAEEFVHKFWYVTKHGAQITSFGSWLTRSAVFEVLCVFGLTMSGITIFFWYRGIKTIGSQKLRGMDYVKASELTKILTKEKVASNIKFAGLPIVKDSERQHILITGTTGTGKTNMLNELLPQIRSKQEKAIIVDMTGSYVDRFYDPSRGDIILNPFDSRTSNWLPWNDIVDTEDFDDLASHFSSNNGMGRTSFFDRTAELVLAEALKKYAVSRDLKELLQITTYSSNSEFAKAFENTAVAGMINNSAPETSTGVQATLSKNIAALKHLAPIGDFSIRQWCNDEDNKSWLFLTALPSQRATLSPLLSAWIGVALKSLMSRDIGSTIENLWFIMDESYPLLVKSTA</sequence>
<comment type="subcellular location">
    <subcellularLocation>
        <location evidence="1">Cell membrane</location>
        <topology evidence="1">Multi-pass membrane protein</topology>
    </subcellularLocation>
</comment>
<keyword evidence="3 6" id="KW-0812">Transmembrane</keyword>
<dbReference type="PATRIC" id="fig|1359194.3.peg.1664"/>
<keyword evidence="4 6" id="KW-1133">Transmembrane helix</keyword>
<evidence type="ECO:0000313" key="8">
    <source>
        <dbReference type="EMBL" id="KJV91140.1"/>
    </source>
</evidence>
<dbReference type="PANTHER" id="PTHR37937">
    <property type="entry name" value="CONJUGATIVE TRANSFER: DNA TRANSPORT"/>
    <property type="match status" value="1"/>
</dbReference>
<organism evidence="8 9">
    <name type="scientific">Rickettsia bellii str. RML Mogi</name>
    <dbReference type="NCBI Taxonomy" id="1359194"/>
    <lineage>
        <taxon>Bacteria</taxon>
        <taxon>Pseudomonadati</taxon>
        <taxon>Pseudomonadota</taxon>
        <taxon>Alphaproteobacteria</taxon>
        <taxon>Rickettsiales</taxon>
        <taxon>Rickettsiaceae</taxon>
        <taxon>Rickettsieae</taxon>
        <taxon>Rickettsia</taxon>
        <taxon>belli group</taxon>
    </lineage>
</organism>